<dbReference type="EMBL" id="HACM01011486">
    <property type="protein sequence ID" value="CRZ11928.1"/>
    <property type="molecule type" value="Transcribed_RNA"/>
</dbReference>
<name>A0A0H5RD65_9EUKA</name>
<feature type="non-terminal residue" evidence="2">
    <location>
        <position position="1"/>
    </location>
</feature>
<dbReference type="AlphaFoldDB" id="A0A0H5RD65"/>
<reference evidence="2" key="1">
    <citation type="submission" date="2015-04" db="EMBL/GenBank/DDBJ databases">
        <title>The genome sequence of the plant pathogenic Rhizarian Plasmodiophora brassicae reveals insights in its biotrophic life cycle and the origin of chitin synthesis.</title>
        <authorList>
            <person name="Schwelm A."/>
            <person name="Fogelqvist J."/>
            <person name="Knaust A."/>
            <person name="Julke S."/>
            <person name="Lilja T."/>
            <person name="Dhandapani V."/>
            <person name="Bonilla-Rosso G."/>
            <person name="Karlsson M."/>
            <person name="Shevchenko A."/>
            <person name="Choi S.R."/>
            <person name="Kim H.G."/>
            <person name="Park J.Y."/>
            <person name="Lim Y.P."/>
            <person name="Ludwig-Muller J."/>
            <person name="Dixelius C."/>
        </authorList>
    </citation>
    <scope>NUCLEOTIDE SEQUENCE</scope>
    <source>
        <tissue evidence="2">Potato root galls</tissue>
    </source>
</reference>
<evidence type="ECO:0000313" key="2">
    <source>
        <dbReference type="EMBL" id="CRZ11928.1"/>
    </source>
</evidence>
<feature type="region of interest" description="Disordered" evidence="1">
    <location>
        <begin position="108"/>
        <end position="167"/>
    </location>
</feature>
<sequence length="167" mass="18978">WTLEVTYLSAAGLEHVHVLIWSRIMGDIPTEQDIRCSNGSIEWPVFDPDRLSDYRPFNLTFFDQFNPNECIRHNRSSNDCVVESLPDHSLLNLFLPRPRPPINNVSKLVPARPSTTSATRPRSLYRFAPPKSSTPPSDPPFNTGGAFSRLLKRSTPSPYHLSTFTNR</sequence>
<feature type="compositionally biased region" description="Polar residues" evidence="1">
    <location>
        <begin position="154"/>
        <end position="167"/>
    </location>
</feature>
<protein>
    <submittedName>
        <fullName evidence="2">Uncharacterized protein</fullName>
    </submittedName>
</protein>
<organism evidence="2">
    <name type="scientific">Spongospora subterranea</name>
    <dbReference type="NCBI Taxonomy" id="70186"/>
    <lineage>
        <taxon>Eukaryota</taxon>
        <taxon>Sar</taxon>
        <taxon>Rhizaria</taxon>
        <taxon>Endomyxa</taxon>
        <taxon>Phytomyxea</taxon>
        <taxon>Plasmodiophorida</taxon>
        <taxon>Plasmodiophoridae</taxon>
        <taxon>Spongospora</taxon>
    </lineage>
</organism>
<evidence type="ECO:0000256" key="1">
    <source>
        <dbReference type="SAM" id="MobiDB-lite"/>
    </source>
</evidence>
<accession>A0A0H5RD65</accession>
<proteinExistence type="predicted"/>